<dbReference type="PANTHER" id="PTHR45339">
    <property type="entry name" value="HYBRID SIGNAL TRANSDUCTION HISTIDINE KINASE J"/>
    <property type="match status" value="1"/>
</dbReference>
<dbReference type="CDD" id="cd17546">
    <property type="entry name" value="REC_hyHK_CKI1_RcsC-like"/>
    <property type="match status" value="1"/>
</dbReference>
<dbReference type="SMART" id="SM00448">
    <property type="entry name" value="REC"/>
    <property type="match status" value="1"/>
</dbReference>
<evidence type="ECO:0000313" key="4">
    <source>
        <dbReference type="Proteomes" id="UP000001514"/>
    </source>
</evidence>
<dbReference type="Proteomes" id="UP000001514">
    <property type="component" value="Unassembled WGS sequence"/>
</dbReference>
<dbReference type="Gene3D" id="3.40.50.2300">
    <property type="match status" value="2"/>
</dbReference>
<name>D8S660_SELML</name>
<dbReference type="PANTHER" id="PTHR45339:SF3">
    <property type="entry name" value="HISTIDINE KINASE"/>
    <property type="match status" value="1"/>
</dbReference>
<evidence type="ECO:0000256" key="1">
    <source>
        <dbReference type="ARBA" id="ARBA00022553"/>
    </source>
</evidence>
<evidence type="ECO:0000259" key="2">
    <source>
        <dbReference type="SMART" id="SM00448"/>
    </source>
</evidence>
<dbReference type="InterPro" id="IPR001789">
    <property type="entry name" value="Sig_transdc_resp-reg_receiver"/>
</dbReference>
<dbReference type="AlphaFoldDB" id="D8S660"/>
<dbReference type="EMBL" id="GL377603">
    <property type="protein sequence ID" value="EFJ20177.1"/>
    <property type="molecule type" value="Genomic_DNA"/>
</dbReference>
<keyword evidence="4" id="KW-1185">Reference proteome</keyword>
<proteinExistence type="predicted"/>
<protein>
    <submittedName>
        <fullName evidence="3">Pseudo response regulator</fullName>
    </submittedName>
</protein>
<dbReference type="Gramene" id="EFJ20177">
    <property type="protein sequence ID" value="EFJ20177"/>
    <property type="gene ID" value="SELMODRAFT_418583"/>
</dbReference>
<organism evidence="4">
    <name type="scientific">Selaginella moellendorffii</name>
    <name type="common">Spikemoss</name>
    <dbReference type="NCBI Taxonomy" id="88036"/>
    <lineage>
        <taxon>Eukaryota</taxon>
        <taxon>Viridiplantae</taxon>
        <taxon>Streptophyta</taxon>
        <taxon>Embryophyta</taxon>
        <taxon>Tracheophyta</taxon>
        <taxon>Lycopodiopsida</taxon>
        <taxon>Selaginellales</taxon>
        <taxon>Selaginellaceae</taxon>
        <taxon>Selaginella</taxon>
    </lineage>
</organism>
<dbReference type="HOGENOM" id="CLU_1535112_0_0_1"/>
<dbReference type="GO" id="GO:0000160">
    <property type="term" value="P:phosphorelay signal transduction system"/>
    <property type="evidence" value="ECO:0007669"/>
    <property type="project" value="InterPro"/>
</dbReference>
<sequence>MDLILGEVASHVSQKAHYGDDEDRFSSTRGLQDISHRAEYKDEERKEVELAEHIQPAPCVSSAIPLVAPKVPAAAEQIFKPWAALTGIHILLAEDTLVIQKVAVVLLKKLGATVVAVANGQAEMPRMDGYGATREIRKAKEGSGSHVSIVALTTHMKERCLEVGIDAYLTKPIGL</sequence>
<dbReference type="KEGG" id="smo:SELMODRAFT_418583"/>
<keyword evidence="1" id="KW-0597">Phosphoprotein</keyword>
<reference evidence="3 4" key="1">
    <citation type="journal article" date="2011" name="Science">
        <title>The Selaginella genome identifies genetic changes associated with the evolution of vascular plants.</title>
        <authorList>
            <person name="Banks J.A."/>
            <person name="Nishiyama T."/>
            <person name="Hasebe M."/>
            <person name="Bowman J.L."/>
            <person name="Gribskov M."/>
            <person name="dePamphilis C."/>
            <person name="Albert V.A."/>
            <person name="Aono N."/>
            <person name="Aoyama T."/>
            <person name="Ambrose B.A."/>
            <person name="Ashton N.W."/>
            <person name="Axtell M.J."/>
            <person name="Barker E."/>
            <person name="Barker M.S."/>
            <person name="Bennetzen J.L."/>
            <person name="Bonawitz N.D."/>
            <person name="Chapple C."/>
            <person name="Cheng C."/>
            <person name="Correa L.G."/>
            <person name="Dacre M."/>
            <person name="DeBarry J."/>
            <person name="Dreyer I."/>
            <person name="Elias M."/>
            <person name="Engstrom E.M."/>
            <person name="Estelle M."/>
            <person name="Feng L."/>
            <person name="Finet C."/>
            <person name="Floyd S.K."/>
            <person name="Frommer W.B."/>
            <person name="Fujita T."/>
            <person name="Gramzow L."/>
            <person name="Gutensohn M."/>
            <person name="Harholt J."/>
            <person name="Hattori M."/>
            <person name="Heyl A."/>
            <person name="Hirai T."/>
            <person name="Hiwatashi Y."/>
            <person name="Ishikawa M."/>
            <person name="Iwata M."/>
            <person name="Karol K.G."/>
            <person name="Koehler B."/>
            <person name="Kolukisaoglu U."/>
            <person name="Kubo M."/>
            <person name="Kurata T."/>
            <person name="Lalonde S."/>
            <person name="Li K."/>
            <person name="Li Y."/>
            <person name="Litt A."/>
            <person name="Lyons E."/>
            <person name="Manning G."/>
            <person name="Maruyama T."/>
            <person name="Michael T.P."/>
            <person name="Mikami K."/>
            <person name="Miyazaki S."/>
            <person name="Morinaga S."/>
            <person name="Murata T."/>
            <person name="Mueller-Roeber B."/>
            <person name="Nelson D.R."/>
            <person name="Obara M."/>
            <person name="Oguri Y."/>
            <person name="Olmstead R.G."/>
            <person name="Onodera N."/>
            <person name="Petersen B.L."/>
            <person name="Pils B."/>
            <person name="Prigge M."/>
            <person name="Rensing S.A."/>
            <person name="Riano-Pachon D.M."/>
            <person name="Roberts A.W."/>
            <person name="Sato Y."/>
            <person name="Scheller H.V."/>
            <person name="Schulz B."/>
            <person name="Schulz C."/>
            <person name="Shakirov E.V."/>
            <person name="Shibagaki N."/>
            <person name="Shinohara N."/>
            <person name="Shippen D.E."/>
            <person name="Soerensen I."/>
            <person name="Sotooka R."/>
            <person name="Sugimoto N."/>
            <person name="Sugita M."/>
            <person name="Sumikawa N."/>
            <person name="Tanurdzic M."/>
            <person name="Theissen G."/>
            <person name="Ulvskov P."/>
            <person name="Wakazuki S."/>
            <person name="Weng J.K."/>
            <person name="Willats W.W."/>
            <person name="Wipf D."/>
            <person name="Wolf P.G."/>
            <person name="Yang L."/>
            <person name="Zimmer A.D."/>
            <person name="Zhu Q."/>
            <person name="Mitros T."/>
            <person name="Hellsten U."/>
            <person name="Loque D."/>
            <person name="Otillar R."/>
            <person name="Salamov A."/>
            <person name="Schmutz J."/>
            <person name="Shapiro H."/>
            <person name="Lindquist E."/>
            <person name="Lucas S."/>
            <person name="Rokhsar D."/>
            <person name="Grigoriev I.V."/>
        </authorList>
    </citation>
    <scope>NUCLEOTIDE SEQUENCE [LARGE SCALE GENOMIC DNA]</scope>
</reference>
<accession>D8S660</accession>
<feature type="domain" description="Response regulatory" evidence="2">
    <location>
        <begin position="88"/>
        <end position="175"/>
    </location>
</feature>
<gene>
    <name evidence="3" type="primary">PRR5</name>
    <name evidence="3" type="ORF">SELMODRAFT_418583</name>
</gene>
<dbReference type="InterPro" id="IPR011006">
    <property type="entry name" value="CheY-like_superfamily"/>
</dbReference>
<dbReference type="SUPFAM" id="SSF52172">
    <property type="entry name" value="CheY-like"/>
    <property type="match status" value="1"/>
</dbReference>
<dbReference type="InParanoid" id="D8S660"/>
<evidence type="ECO:0000313" key="3">
    <source>
        <dbReference type="EMBL" id="EFJ20177.1"/>
    </source>
</evidence>
<dbReference type="STRING" id="88036.D8S660"/>
<dbReference type="eggNOG" id="KOG0519">
    <property type="taxonomic scope" value="Eukaryota"/>
</dbReference>